<dbReference type="RefSeq" id="WP_146952077.1">
    <property type="nucleotide sequence ID" value="NZ_BAABBJ010000009.1"/>
</dbReference>
<evidence type="ECO:0000313" key="7">
    <source>
        <dbReference type="Proteomes" id="UP000321798"/>
    </source>
</evidence>
<dbReference type="Pfam" id="PF02254">
    <property type="entry name" value="TrkA_N"/>
    <property type="match status" value="2"/>
</dbReference>
<name>A0A512PAQ4_9CELL</name>
<dbReference type="PANTHER" id="PTHR43833">
    <property type="entry name" value="POTASSIUM CHANNEL PROTEIN 2-RELATED-RELATED"/>
    <property type="match status" value="1"/>
</dbReference>
<evidence type="ECO:0000259" key="4">
    <source>
        <dbReference type="PROSITE" id="PS51201"/>
    </source>
</evidence>
<dbReference type="GO" id="GO:0008324">
    <property type="term" value="F:monoatomic cation transmembrane transporter activity"/>
    <property type="evidence" value="ECO:0007669"/>
    <property type="project" value="InterPro"/>
</dbReference>
<evidence type="ECO:0000313" key="6">
    <source>
        <dbReference type="EMBL" id="GEP68301.1"/>
    </source>
</evidence>
<sequence>MEHLPAGPGGHVIVHGLEGLGLRVIEHLVALGLEVVAVDDGARPGAVQAATALGAVVVPHHDGAAAALSAAGLRDSRAVVCLSATDLGALETALLARRLRPELTVVAQIRNPAVARAVRADAGVLVLDVATIASPAIVEACLGEQGHGLRVADEVVQVRTVEAARDGLLRDLFGEELVPLSVQRPGEPDDPAVCPGRDLPVRTGDAVSLLGPASAWDAVRTRPSGGAPIRPTPSRPSDPPARDPRTRTRRLPGGRVRHWSQAVVRATDARLRRALAALVILGVASVLVLMAGYQEPDGTRMTPLDALYFTAETIGTIGYGDFSFREQPDWLRAYAVLLMLAGAVLAALTYALLTNLLVSQRLQESFGHGQVTGLRGHVVVVGLGSVGVRVVESVVAAGTPVVVVESEESNRYLAQARALGAKVVLGDATLAGTLELVNLDRARAVAVLTSDDLTNLEVALAVRDWLGERTGVTVAMRLFDRRLAATVRQAFGFTHVRSTDELAAPWFVGAALGLEVLGTFLAGDVPLLHARVHVTPGGGLDGARLDALTGRSRVLSVRHADERSAHRAVRRWTTLEAGDEAFVVGPHEELLALLRQDALPHRE</sequence>
<comment type="subcellular location">
    <subcellularLocation>
        <location evidence="1">Cell membrane</location>
        <topology evidence="1">Multi-pass membrane protein</topology>
    </subcellularLocation>
</comment>
<keyword evidence="3" id="KW-0812">Transmembrane</keyword>
<feature type="domain" description="RCK C-terminal" evidence="5">
    <location>
        <begin position="515"/>
        <end position="599"/>
    </location>
</feature>
<feature type="compositionally biased region" description="Pro residues" evidence="2">
    <location>
        <begin position="230"/>
        <end position="239"/>
    </location>
</feature>
<dbReference type="Proteomes" id="UP000321798">
    <property type="component" value="Unassembled WGS sequence"/>
</dbReference>
<dbReference type="SUPFAM" id="SSF51735">
    <property type="entry name" value="NAD(P)-binding Rossmann-fold domains"/>
    <property type="match status" value="2"/>
</dbReference>
<dbReference type="GO" id="GO:0005886">
    <property type="term" value="C:plasma membrane"/>
    <property type="evidence" value="ECO:0007669"/>
    <property type="project" value="UniProtKB-SubCell"/>
</dbReference>
<dbReference type="InterPro" id="IPR013099">
    <property type="entry name" value="K_chnl_dom"/>
</dbReference>
<organism evidence="6 7">
    <name type="scientific">Cellulomonas soli</name>
    <dbReference type="NCBI Taxonomy" id="931535"/>
    <lineage>
        <taxon>Bacteria</taxon>
        <taxon>Bacillati</taxon>
        <taxon>Actinomycetota</taxon>
        <taxon>Actinomycetes</taxon>
        <taxon>Micrococcales</taxon>
        <taxon>Cellulomonadaceae</taxon>
        <taxon>Cellulomonas</taxon>
    </lineage>
</organism>
<evidence type="ECO:0000256" key="1">
    <source>
        <dbReference type="ARBA" id="ARBA00004651"/>
    </source>
</evidence>
<keyword evidence="7" id="KW-1185">Reference proteome</keyword>
<dbReference type="EMBL" id="BKAL01000003">
    <property type="protein sequence ID" value="GEP68301.1"/>
    <property type="molecule type" value="Genomic_DNA"/>
</dbReference>
<accession>A0A512PAQ4</accession>
<protein>
    <recommendedName>
        <fullName evidence="8">Potassium transporter TrkA</fullName>
    </recommendedName>
</protein>
<dbReference type="InterPro" id="IPR050721">
    <property type="entry name" value="Trk_Ktr_HKT_K-transport"/>
</dbReference>
<keyword evidence="3" id="KW-1133">Transmembrane helix</keyword>
<dbReference type="InterPro" id="IPR006037">
    <property type="entry name" value="RCK_C"/>
</dbReference>
<proteinExistence type="predicted"/>
<evidence type="ECO:0000256" key="2">
    <source>
        <dbReference type="SAM" id="MobiDB-lite"/>
    </source>
</evidence>
<feature type="transmembrane region" description="Helical" evidence="3">
    <location>
        <begin position="333"/>
        <end position="353"/>
    </location>
</feature>
<dbReference type="SUPFAM" id="SSF81324">
    <property type="entry name" value="Voltage-gated potassium channels"/>
    <property type="match status" value="1"/>
</dbReference>
<dbReference type="AlphaFoldDB" id="A0A512PAQ4"/>
<feature type="domain" description="RCK N-terminal" evidence="4">
    <location>
        <begin position="375"/>
        <end position="497"/>
    </location>
</feature>
<evidence type="ECO:0008006" key="8">
    <source>
        <dbReference type="Google" id="ProtNLM"/>
    </source>
</evidence>
<dbReference type="Pfam" id="PF07885">
    <property type="entry name" value="Ion_trans_2"/>
    <property type="match status" value="1"/>
</dbReference>
<dbReference type="InterPro" id="IPR003148">
    <property type="entry name" value="RCK_N"/>
</dbReference>
<dbReference type="PANTHER" id="PTHR43833:SF11">
    <property type="entry name" value="VOLTAGE-GATED POTASSIUM CHANNEL KCH"/>
    <property type="match status" value="1"/>
</dbReference>
<dbReference type="PROSITE" id="PS51202">
    <property type="entry name" value="RCK_C"/>
    <property type="match status" value="1"/>
</dbReference>
<reference evidence="6 7" key="1">
    <citation type="submission" date="2019-07" db="EMBL/GenBank/DDBJ databases">
        <title>Whole genome shotgun sequence of Cellulomonas soli NBRC 109434.</title>
        <authorList>
            <person name="Hosoyama A."/>
            <person name="Uohara A."/>
            <person name="Ohji S."/>
            <person name="Ichikawa N."/>
        </authorList>
    </citation>
    <scope>NUCLEOTIDE SEQUENCE [LARGE SCALE GENOMIC DNA]</scope>
    <source>
        <strain evidence="6 7">NBRC 109434</strain>
    </source>
</reference>
<dbReference type="Gene3D" id="1.10.287.70">
    <property type="match status" value="1"/>
</dbReference>
<keyword evidence="3" id="KW-0472">Membrane</keyword>
<comment type="caution">
    <text evidence="6">The sequence shown here is derived from an EMBL/GenBank/DDBJ whole genome shotgun (WGS) entry which is preliminary data.</text>
</comment>
<dbReference type="PROSITE" id="PS51201">
    <property type="entry name" value="RCK_N"/>
    <property type="match status" value="1"/>
</dbReference>
<gene>
    <name evidence="6" type="ORF">CSO01_10160</name>
</gene>
<evidence type="ECO:0000259" key="5">
    <source>
        <dbReference type="PROSITE" id="PS51202"/>
    </source>
</evidence>
<feature type="transmembrane region" description="Helical" evidence="3">
    <location>
        <begin position="274"/>
        <end position="293"/>
    </location>
</feature>
<dbReference type="OrthoDB" id="440986at2"/>
<dbReference type="InterPro" id="IPR036291">
    <property type="entry name" value="NAD(P)-bd_dom_sf"/>
</dbReference>
<dbReference type="GO" id="GO:0006813">
    <property type="term" value="P:potassium ion transport"/>
    <property type="evidence" value="ECO:0007669"/>
    <property type="project" value="InterPro"/>
</dbReference>
<evidence type="ECO:0000256" key="3">
    <source>
        <dbReference type="SAM" id="Phobius"/>
    </source>
</evidence>
<feature type="region of interest" description="Disordered" evidence="2">
    <location>
        <begin position="218"/>
        <end position="252"/>
    </location>
</feature>
<dbReference type="Gene3D" id="3.40.50.720">
    <property type="entry name" value="NAD(P)-binding Rossmann-like Domain"/>
    <property type="match status" value="2"/>
</dbReference>